<dbReference type="EMBL" id="MU155588">
    <property type="protein sequence ID" value="KAF9472026.1"/>
    <property type="molecule type" value="Genomic_DNA"/>
</dbReference>
<sequence>MYRNLAFIIGLATTFHSFSTVLAADEPHITPAPTPTTPQRRDGVAGGPGTPILSTLHYAFTDLPNQVYPFQVLRGPQFGFNICNSTTLGDNSNCQTLVFNGPDDFCLWGSPDPNGTIGNVEAKVVAYCTKPYHGTRVIPPGAITGLQWMKTSAYIQVTGFIKNSALSLNVTDGGGELDPHGADLQGNPLGGVVFSNGTTDSDGHTLTQVFNWNSFVGSDQFCFKACYNSVTSPDYCENRYDLIGCAYNMPSAAQDGEFTSCEGELQDVAGVYTTNGQTLTWSMPDPLNTPPPYQPRVPTSSNCKTFQSTDLLLAASTTSSSSATSTGTNGSSKATTTTTGTSTSTPTGKTTSGAIHVGVSAIVLAVGGFVGAVLL</sequence>
<feature type="region of interest" description="Disordered" evidence="1">
    <location>
        <begin position="27"/>
        <end position="46"/>
    </location>
</feature>
<evidence type="ECO:0000256" key="2">
    <source>
        <dbReference type="SAM" id="Phobius"/>
    </source>
</evidence>
<feature type="signal peptide" evidence="3">
    <location>
        <begin position="1"/>
        <end position="23"/>
    </location>
</feature>
<keyword evidence="2" id="KW-1133">Transmembrane helix</keyword>
<keyword evidence="5" id="KW-1185">Reference proteome</keyword>
<organism evidence="4 5">
    <name type="scientific">Pholiota conissans</name>
    <dbReference type="NCBI Taxonomy" id="109636"/>
    <lineage>
        <taxon>Eukaryota</taxon>
        <taxon>Fungi</taxon>
        <taxon>Dikarya</taxon>
        <taxon>Basidiomycota</taxon>
        <taxon>Agaricomycotina</taxon>
        <taxon>Agaricomycetes</taxon>
        <taxon>Agaricomycetidae</taxon>
        <taxon>Agaricales</taxon>
        <taxon>Agaricineae</taxon>
        <taxon>Strophariaceae</taxon>
        <taxon>Pholiota</taxon>
    </lineage>
</organism>
<feature type="transmembrane region" description="Helical" evidence="2">
    <location>
        <begin position="353"/>
        <end position="374"/>
    </location>
</feature>
<evidence type="ECO:0000256" key="3">
    <source>
        <dbReference type="SAM" id="SignalP"/>
    </source>
</evidence>
<keyword evidence="3" id="KW-0732">Signal</keyword>
<keyword evidence="2" id="KW-0472">Membrane</keyword>
<protein>
    <recommendedName>
        <fullName evidence="6">Macrofage activating glycoprotein</fullName>
    </recommendedName>
</protein>
<evidence type="ECO:0000313" key="4">
    <source>
        <dbReference type="EMBL" id="KAF9472026.1"/>
    </source>
</evidence>
<accession>A0A9P6CM87</accession>
<evidence type="ECO:0000256" key="1">
    <source>
        <dbReference type="SAM" id="MobiDB-lite"/>
    </source>
</evidence>
<dbReference type="AlphaFoldDB" id="A0A9P6CM87"/>
<evidence type="ECO:0008006" key="6">
    <source>
        <dbReference type="Google" id="ProtNLM"/>
    </source>
</evidence>
<evidence type="ECO:0000313" key="5">
    <source>
        <dbReference type="Proteomes" id="UP000807469"/>
    </source>
</evidence>
<feature type="chain" id="PRO_5040320035" description="Macrofage activating glycoprotein" evidence="3">
    <location>
        <begin position="24"/>
        <end position="375"/>
    </location>
</feature>
<name>A0A9P6CM87_9AGAR</name>
<dbReference type="OrthoDB" id="2564904at2759"/>
<dbReference type="Proteomes" id="UP000807469">
    <property type="component" value="Unassembled WGS sequence"/>
</dbReference>
<proteinExistence type="predicted"/>
<feature type="region of interest" description="Disordered" evidence="1">
    <location>
        <begin position="320"/>
        <end position="352"/>
    </location>
</feature>
<comment type="caution">
    <text evidence="4">The sequence shown here is derived from an EMBL/GenBank/DDBJ whole genome shotgun (WGS) entry which is preliminary data.</text>
</comment>
<reference evidence="4" key="1">
    <citation type="submission" date="2020-11" db="EMBL/GenBank/DDBJ databases">
        <authorList>
            <consortium name="DOE Joint Genome Institute"/>
            <person name="Ahrendt S."/>
            <person name="Riley R."/>
            <person name="Andreopoulos W."/>
            <person name="Labutti K."/>
            <person name="Pangilinan J."/>
            <person name="Ruiz-Duenas F.J."/>
            <person name="Barrasa J.M."/>
            <person name="Sanchez-Garcia M."/>
            <person name="Camarero S."/>
            <person name="Miyauchi S."/>
            <person name="Serrano A."/>
            <person name="Linde D."/>
            <person name="Babiker R."/>
            <person name="Drula E."/>
            <person name="Ayuso-Fernandez I."/>
            <person name="Pacheco R."/>
            <person name="Padilla G."/>
            <person name="Ferreira P."/>
            <person name="Barriuso J."/>
            <person name="Kellner H."/>
            <person name="Castanera R."/>
            <person name="Alfaro M."/>
            <person name="Ramirez L."/>
            <person name="Pisabarro A.G."/>
            <person name="Kuo A."/>
            <person name="Tritt A."/>
            <person name="Lipzen A."/>
            <person name="He G."/>
            <person name="Yan M."/>
            <person name="Ng V."/>
            <person name="Cullen D."/>
            <person name="Martin F."/>
            <person name="Rosso M.-N."/>
            <person name="Henrissat B."/>
            <person name="Hibbett D."/>
            <person name="Martinez A.T."/>
            <person name="Grigoriev I.V."/>
        </authorList>
    </citation>
    <scope>NUCLEOTIDE SEQUENCE</scope>
    <source>
        <strain evidence="4">CIRM-BRFM 674</strain>
    </source>
</reference>
<keyword evidence="2" id="KW-0812">Transmembrane</keyword>
<gene>
    <name evidence="4" type="ORF">BDN70DRAFT_887458</name>
</gene>